<evidence type="ECO:0000256" key="3">
    <source>
        <dbReference type="ARBA" id="ARBA00022989"/>
    </source>
</evidence>
<feature type="transmembrane region" description="Helical" evidence="6">
    <location>
        <begin position="68"/>
        <end position="89"/>
    </location>
</feature>
<evidence type="ECO:0000256" key="1">
    <source>
        <dbReference type="ARBA" id="ARBA00004141"/>
    </source>
</evidence>
<feature type="domain" description="MARVEL" evidence="7">
    <location>
        <begin position="5"/>
        <end position="146"/>
    </location>
</feature>
<feature type="compositionally biased region" description="Low complexity" evidence="5">
    <location>
        <begin position="162"/>
        <end position="172"/>
    </location>
</feature>
<dbReference type="PANTHER" id="PTHR28165:SF1">
    <property type="entry name" value="NON-CLASSICAL EXPORT PROTEIN 2-RELATED"/>
    <property type="match status" value="1"/>
</dbReference>
<sequence length="182" mass="19991">MSKLISTVVRSIALIWTLIITALIGNVIASNQNGHMLSINFTMFVCAWSWVALLYGMFATFIESIAVPFLILFLDGIATLLTFICAIVLSSELRAPNCGNIPNQHLPADWIGFGDFPHNEKRCREIQASTAFMWFLWVCFTAIFIFGIIDGRTGGFGGGLSRFSRSSRSSRSAAPAPTMSEV</sequence>
<feature type="transmembrane region" description="Helical" evidence="6">
    <location>
        <begin position="12"/>
        <end position="29"/>
    </location>
</feature>
<comment type="caution">
    <text evidence="8">The sequence shown here is derived from an EMBL/GenBank/DDBJ whole genome shotgun (WGS) entry which is preliminary data.</text>
</comment>
<dbReference type="GO" id="GO:0072659">
    <property type="term" value="P:protein localization to plasma membrane"/>
    <property type="evidence" value="ECO:0007669"/>
    <property type="project" value="TreeGrafter"/>
</dbReference>
<dbReference type="PANTHER" id="PTHR28165">
    <property type="entry name" value="NON-CLASSICAL EXPORT PROTEIN 2-RELATED"/>
    <property type="match status" value="1"/>
</dbReference>
<evidence type="ECO:0000256" key="2">
    <source>
        <dbReference type="ARBA" id="ARBA00022692"/>
    </source>
</evidence>
<dbReference type="Proteomes" id="UP000517252">
    <property type="component" value="Unassembled WGS sequence"/>
</dbReference>
<evidence type="ECO:0000313" key="9">
    <source>
        <dbReference type="Proteomes" id="UP000517252"/>
    </source>
</evidence>
<organism evidence="8 9">
    <name type="scientific">Trichoderma asperellum</name>
    <name type="common">Filamentous fungus</name>
    <dbReference type="NCBI Taxonomy" id="101201"/>
    <lineage>
        <taxon>Eukaryota</taxon>
        <taxon>Fungi</taxon>
        <taxon>Dikarya</taxon>
        <taxon>Ascomycota</taxon>
        <taxon>Pezizomycotina</taxon>
        <taxon>Sordariomycetes</taxon>
        <taxon>Hypocreomycetidae</taxon>
        <taxon>Hypocreales</taxon>
        <taxon>Hypocreaceae</taxon>
        <taxon>Trichoderma</taxon>
    </lineage>
</organism>
<evidence type="ECO:0000256" key="6">
    <source>
        <dbReference type="SAM" id="Phobius"/>
    </source>
</evidence>
<feature type="transmembrane region" description="Helical" evidence="6">
    <location>
        <begin position="41"/>
        <end position="62"/>
    </location>
</feature>
<feature type="region of interest" description="Disordered" evidence="5">
    <location>
        <begin position="162"/>
        <end position="182"/>
    </location>
</feature>
<dbReference type="InterPro" id="IPR008253">
    <property type="entry name" value="Marvel"/>
</dbReference>
<evidence type="ECO:0000259" key="7">
    <source>
        <dbReference type="Pfam" id="PF01284"/>
    </source>
</evidence>
<protein>
    <submittedName>
        <fullName evidence="8">Non-classical export protein 2</fullName>
    </submittedName>
</protein>
<dbReference type="GO" id="GO:0070941">
    <property type="term" value="P:eisosome assembly"/>
    <property type="evidence" value="ECO:0007669"/>
    <property type="project" value="TreeGrafter"/>
</dbReference>
<dbReference type="GO" id="GO:0005886">
    <property type="term" value="C:plasma membrane"/>
    <property type="evidence" value="ECO:0007669"/>
    <property type="project" value="TreeGrafter"/>
</dbReference>
<evidence type="ECO:0000256" key="5">
    <source>
        <dbReference type="SAM" id="MobiDB-lite"/>
    </source>
</evidence>
<evidence type="ECO:0000313" key="8">
    <source>
        <dbReference type="EMBL" id="GFP56136.1"/>
    </source>
</evidence>
<accession>A0A6V8QWE3</accession>
<dbReference type="GO" id="GO:0032126">
    <property type="term" value="C:eisosome"/>
    <property type="evidence" value="ECO:0007669"/>
    <property type="project" value="TreeGrafter"/>
</dbReference>
<comment type="subcellular location">
    <subcellularLocation>
        <location evidence="1">Membrane</location>
        <topology evidence="1">Multi-pass membrane protein</topology>
    </subcellularLocation>
</comment>
<name>A0A6V8QWE3_TRIAP</name>
<keyword evidence="3 6" id="KW-1133">Transmembrane helix</keyword>
<dbReference type="InterPro" id="IPR052649">
    <property type="entry name" value="NCE102-like"/>
</dbReference>
<gene>
    <name evidence="8" type="ORF">TASIC1_0006030600</name>
</gene>
<dbReference type="Pfam" id="PF01284">
    <property type="entry name" value="MARVEL"/>
    <property type="match status" value="1"/>
</dbReference>
<evidence type="ECO:0000256" key="4">
    <source>
        <dbReference type="ARBA" id="ARBA00023136"/>
    </source>
</evidence>
<reference evidence="8 9" key="1">
    <citation type="submission" date="2020-07" db="EMBL/GenBank/DDBJ databases">
        <title>Trichoderma asperellum IC-1 whole genome shotgun sequence.</title>
        <authorList>
            <person name="Kanamasa S."/>
            <person name="Takahashi H."/>
        </authorList>
    </citation>
    <scope>NUCLEOTIDE SEQUENCE [LARGE SCALE GENOMIC DNA]</scope>
    <source>
        <strain evidence="8 9">IC-1</strain>
    </source>
</reference>
<feature type="transmembrane region" description="Helical" evidence="6">
    <location>
        <begin position="131"/>
        <end position="149"/>
    </location>
</feature>
<dbReference type="AlphaFoldDB" id="A0A6V8QWE3"/>
<dbReference type="EMBL" id="BLZH01000006">
    <property type="protein sequence ID" value="GFP56136.1"/>
    <property type="molecule type" value="Genomic_DNA"/>
</dbReference>
<keyword evidence="4 6" id="KW-0472">Membrane</keyword>
<proteinExistence type="predicted"/>
<dbReference type="OrthoDB" id="5423111at2759"/>
<keyword evidence="2 6" id="KW-0812">Transmembrane</keyword>